<dbReference type="Pfam" id="PF11275">
    <property type="entry name" value="DUF3077"/>
    <property type="match status" value="1"/>
</dbReference>
<dbReference type="Proteomes" id="UP000251617">
    <property type="component" value="Chromosome"/>
</dbReference>
<protein>
    <submittedName>
        <fullName evidence="1">DUF3077 domain-containing protein</fullName>
    </submittedName>
</protein>
<dbReference type="EMBL" id="CP030750">
    <property type="protein sequence ID" value="AXA25546.1"/>
    <property type="molecule type" value="Genomic_DNA"/>
</dbReference>
<gene>
    <name evidence="1" type="ORF">C1S65_15990</name>
</gene>
<dbReference type="InterPro" id="IPR021427">
    <property type="entry name" value="DUF3077"/>
</dbReference>
<dbReference type="RefSeq" id="WP_054892041.1">
    <property type="nucleotide sequence ID" value="NZ_CP030750.1"/>
</dbReference>
<reference evidence="1 2" key="1">
    <citation type="submission" date="2018-06" db="EMBL/GenBank/DDBJ databases">
        <title>The genome of Pseudomonas putida NX-1, a lignin degrader.</title>
        <authorList>
            <person name="Xu Z."/>
        </authorList>
    </citation>
    <scope>NUCLEOTIDE SEQUENCE [LARGE SCALE GENOMIC DNA]</scope>
    <source>
        <strain evidence="1 2">NX-1</strain>
    </source>
</reference>
<proteinExistence type="predicted"/>
<sequence length="102" mass="11272">MDNDDQSNKRGSLKLVSAPARIRREPRMAWVQAIPGLPPKETLMEISTLLGCVTELTRRAIDKPQDAEPLMRATHYLCGMSKAMIDGQLTIVRGEVPVEEGA</sequence>
<evidence type="ECO:0000313" key="1">
    <source>
        <dbReference type="EMBL" id="AXA25546.1"/>
    </source>
</evidence>
<organism evidence="1 2">
    <name type="scientific">Pseudomonas putida</name>
    <name type="common">Arthrobacter siderocapsulatus</name>
    <dbReference type="NCBI Taxonomy" id="303"/>
    <lineage>
        <taxon>Bacteria</taxon>
        <taxon>Pseudomonadati</taxon>
        <taxon>Pseudomonadota</taxon>
        <taxon>Gammaproteobacteria</taxon>
        <taxon>Pseudomonadales</taxon>
        <taxon>Pseudomonadaceae</taxon>
        <taxon>Pseudomonas</taxon>
    </lineage>
</organism>
<name>A0AAD0L730_PSEPU</name>
<dbReference type="AlphaFoldDB" id="A0AAD0L730"/>
<evidence type="ECO:0000313" key="2">
    <source>
        <dbReference type="Proteomes" id="UP000251617"/>
    </source>
</evidence>
<accession>A0AAD0L730</accession>